<name>A0A161ZM91_PENCH</name>
<evidence type="ECO:0000256" key="2">
    <source>
        <dbReference type="SAM" id="MobiDB-lite"/>
    </source>
</evidence>
<dbReference type="Pfam" id="PF13086">
    <property type="entry name" value="AAA_11"/>
    <property type="match status" value="1"/>
</dbReference>
<dbReference type="InterPro" id="IPR045055">
    <property type="entry name" value="DNA2/NAM7-like"/>
</dbReference>
<dbReference type="GO" id="GO:0031380">
    <property type="term" value="C:nuclear RNA-directed RNA polymerase complex"/>
    <property type="evidence" value="ECO:0007669"/>
    <property type="project" value="TreeGrafter"/>
</dbReference>
<feature type="domain" description="DNA2/NAM7 helicase-like C-terminal" evidence="4">
    <location>
        <begin position="895"/>
        <end position="1090"/>
    </location>
</feature>
<dbReference type="EMBL" id="CM002798">
    <property type="protein sequence ID" value="KZN93607.1"/>
    <property type="molecule type" value="Genomic_DNA"/>
</dbReference>
<keyword evidence="1" id="KW-0347">Helicase</keyword>
<dbReference type="GO" id="GO:0031048">
    <property type="term" value="P:regulatory ncRNA-mediated heterochromatin formation"/>
    <property type="evidence" value="ECO:0007669"/>
    <property type="project" value="TreeGrafter"/>
</dbReference>
<dbReference type="InterPro" id="IPR041677">
    <property type="entry name" value="DNA2/NAM7_AAA_11"/>
</dbReference>
<evidence type="ECO:0000259" key="4">
    <source>
        <dbReference type="Pfam" id="PF13087"/>
    </source>
</evidence>
<dbReference type="PhylomeDB" id="A0A161ZM91"/>
<keyword evidence="1" id="KW-0067">ATP-binding</keyword>
<keyword evidence="1" id="KW-0378">Hydrolase</keyword>
<dbReference type="AlphaFoldDB" id="A0A161ZM91"/>
<feature type="region of interest" description="Disordered" evidence="2">
    <location>
        <begin position="1157"/>
        <end position="1183"/>
    </location>
</feature>
<dbReference type="InterPro" id="IPR047187">
    <property type="entry name" value="SF1_C_Upf1"/>
</dbReference>
<dbReference type="PANTHER" id="PTHR10887:SF341">
    <property type="entry name" value="NFX1-TYPE ZINC FINGER-CONTAINING PROTEIN 1"/>
    <property type="match status" value="1"/>
</dbReference>
<feature type="region of interest" description="Disordered" evidence="2">
    <location>
        <begin position="1"/>
        <end position="57"/>
    </location>
</feature>
<feature type="region of interest" description="Disordered" evidence="2">
    <location>
        <begin position="690"/>
        <end position="712"/>
    </location>
</feature>
<evidence type="ECO:0000256" key="1">
    <source>
        <dbReference type="ARBA" id="ARBA00022806"/>
    </source>
</evidence>
<dbReference type="PANTHER" id="PTHR10887">
    <property type="entry name" value="DNA2/NAM7 HELICASE FAMILY"/>
    <property type="match status" value="1"/>
</dbReference>
<gene>
    <name evidence="5" type="ORF">EN45_037900</name>
</gene>
<accession>A0A161ZM91</accession>
<dbReference type="InterPro" id="IPR027417">
    <property type="entry name" value="P-loop_NTPase"/>
</dbReference>
<reference evidence="5" key="1">
    <citation type="journal article" date="2014" name="Genome Announc.">
        <title>Complete sequencing and chromosome-scale genome assembly of the industrial progenitor strain P2niaD18 from the penicillin producer Penicillium chrysogenum.</title>
        <authorList>
            <person name="Specht T."/>
            <person name="Dahlmann T.A."/>
            <person name="Zadra I."/>
            <person name="Kurnsteiner H."/>
            <person name="Kuck U."/>
        </authorList>
    </citation>
    <scope>NUCLEOTIDE SEQUENCE [LARGE SCALE GENOMIC DNA]</scope>
    <source>
        <strain evidence="5">P2niaD18</strain>
    </source>
</reference>
<sequence>MATEGSQNPDLPGDTSASEDKSQSEVDTEVQHGSTNAREVVNDPDRNPTAAEIEGDPVFKESGFPSFLSFPCVLLGDNDQQLGDWFDVDGDEVVKLQFRAYPDFSEPRIDIRLTIKWNEDGVPSAEGPANATFRIFNNQIESIEPLLVVFDDPEKEPQAFADAMKVITPSNEIPAFAELLAMQFGIYESTKVANLIAENRLWVICIKMKQLQYDDTFGNCTDLEIEPDLRRFGIGLFNRTHTYGNQTDKARAVRDIFYNDDLFCFVVKGPHLDDIINEFRVSMDNTPKFPFAGFLGNHFDKPSVQYGDYTPKEERPKIRPETNIAFRNDNYYTVFLVYAAIAEHESEMVGCERGNYFDAYIKVAPISEQEKNKFIGFLELPINIARLKVNSFISLRFQEEATVKREPRVADAYVVPKRHVSTPENMDVWLGRVIDPLPAAPDDTTSVIIYRPYNESPNARQPSLILADNTENDRDIIREAWNQKVQCKIPANEKQFKQLLGCIRDFQAKCNKEVHDPLMGGDSMNIPRYDFWEDIDPALVDLAKRNDRIYADAGQIFTNLGHMPGRLFVVTGAAGTGKSHVLSLLSIIQAKRGNFEYPVHPKDFDGNWLPKFTSYVKSTVGENETPQKKMVKGQSVIVCPTNASADNTAEKLDRLATQLLPDEPMMIIRVHSLESEFSIAERRYTIPQRTYPVTGPISQPERESTESQADDRDEDFAFNAVIAYLDSVKSHFERTEPKTKSPIDGLQDHRVKTLKYSLGTRMLQVAGLVEGPFKSEEKFPAFNLLYRNRLDAGGRLEEDEERDFKSDCKRLMRLVIGMADIIVSCPSTIAQPTLYHSLHPSFVAFEEATMMKETDILPILVYLFPIAFGFFGDPKQLGPTIMSTTKENPFRSQLAVSLLDRLITAGYEIGKLIVQRRLAGDIHDLVTTVFHRETLRWDFEHKIDPTGVVNRVKTFNKRNFHIDSNVAFLNSERGQQSRRGTSYLNDANVRDALDLANDIHNAMGAALESIVILTGYEGQYRAYLQEVDRRSNSSQIPWLDLNIQKIETFQGSECDFVIFDGVRTKGLGFMANFRRWHVALSRARFGLWVVYSDAVLRTDPLAKSSKYIQGMREFASSKQLKVTLKKPEYESFPDIPQGKSVTSSGVNAHNKLRAAAARRAARHAARRAPNVTEASATGEASDW</sequence>
<dbReference type="GO" id="GO:0004386">
    <property type="term" value="F:helicase activity"/>
    <property type="evidence" value="ECO:0007669"/>
    <property type="project" value="InterPro"/>
</dbReference>
<keyword evidence="1" id="KW-0547">Nucleotide-binding</keyword>
<proteinExistence type="predicted"/>
<dbReference type="Proteomes" id="UP000076449">
    <property type="component" value="Chromosome I"/>
</dbReference>
<organism evidence="5">
    <name type="scientific">Penicillium chrysogenum</name>
    <name type="common">Penicillium notatum</name>
    <dbReference type="NCBI Taxonomy" id="5076"/>
    <lineage>
        <taxon>Eukaryota</taxon>
        <taxon>Fungi</taxon>
        <taxon>Dikarya</taxon>
        <taxon>Ascomycota</taxon>
        <taxon>Pezizomycotina</taxon>
        <taxon>Eurotiomycetes</taxon>
        <taxon>Eurotiomycetidae</taxon>
        <taxon>Eurotiales</taxon>
        <taxon>Aspergillaceae</taxon>
        <taxon>Penicillium</taxon>
        <taxon>Penicillium chrysogenum species complex</taxon>
    </lineage>
</organism>
<dbReference type="InterPro" id="IPR041679">
    <property type="entry name" value="DNA2/NAM7-like_C"/>
</dbReference>
<feature type="domain" description="DNA2/NAM7 helicase helicase" evidence="3">
    <location>
        <begin position="567"/>
        <end position="883"/>
    </location>
</feature>
<evidence type="ECO:0000313" key="5">
    <source>
        <dbReference type="EMBL" id="KZN93607.1"/>
    </source>
</evidence>
<evidence type="ECO:0000259" key="3">
    <source>
        <dbReference type="Pfam" id="PF13086"/>
    </source>
</evidence>
<dbReference type="Gene3D" id="3.40.50.300">
    <property type="entry name" value="P-loop containing nucleotide triphosphate hydrolases"/>
    <property type="match status" value="2"/>
</dbReference>
<dbReference type="SUPFAM" id="SSF52540">
    <property type="entry name" value="P-loop containing nucleoside triphosphate hydrolases"/>
    <property type="match status" value="1"/>
</dbReference>
<protein>
    <submittedName>
        <fullName evidence="5">Regulator of nonsense transcripts 1-like protein</fullName>
    </submittedName>
</protein>
<dbReference type="Pfam" id="PF13087">
    <property type="entry name" value="AAA_12"/>
    <property type="match status" value="1"/>
</dbReference>
<dbReference type="CDD" id="cd18808">
    <property type="entry name" value="SF1_C_Upf1"/>
    <property type="match status" value="1"/>
</dbReference>